<evidence type="ECO:0000313" key="1">
    <source>
        <dbReference type="EMBL" id="QES38210.1"/>
    </source>
</evidence>
<dbReference type="AlphaFoldDB" id="A0A5P2C7I5"/>
<reference evidence="1 2" key="1">
    <citation type="submission" date="2018-05" db="EMBL/GenBank/DDBJ databases">
        <title>Streptomyces venezuelae.</title>
        <authorList>
            <person name="Kim W."/>
            <person name="Lee N."/>
            <person name="Cho B.-K."/>
        </authorList>
    </citation>
    <scope>NUCLEOTIDE SEQUENCE [LARGE SCALE GENOMIC DNA]</scope>
    <source>
        <strain evidence="1 2">ATCC 14584</strain>
    </source>
</reference>
<sequence length="85" mass="9039">MFLVGTRHPLVQGDLECFHSKGFRIVFGRGSVSVAGPKQLVDRGRFGGDPAAFEVVPGAEAADVVLAPEQTDVDSLARRAMCPEV</sequence>
<evidence type="ECO:0000313" key="2">
    <source>
        <dbReference type="Proteomes" id="UP000322927"/>
    </source>
</evidence>
<name>A0A5P2C7I5_STRVZ</name>
<protein>
    <submittedName>
        <fullName evidence="1">Uncharacterized protein</fullName>
    </submittedName>
</protein>
<gene>
    <name evidence="1" type="ORF">DEJ48_36600</name>
</gene>
<proteinExistence type="predicted"/>
<organism evidence="1 2">
    <name type="scientific">Streptomyces venezuelae</name>
    <dbReference type="NCBI Taxonomy" id="54571"/>
    <lineage>
        <taxon>Bacteria</taxon>
        <taxon>Bacillati</taxon>
        <taxon>Actinomycetota</taxon>
        <taxon>Actinomycetes</taxon>
        <taxon>Kitasatosporales</taxon>
        <taxon>Streptomycetaceae</taxon>
        <taxon>Streptomyces</taxon>
    </lineage>
</organism>
<dbReference type="EMBL" id="CP029192">
    <property type="protein sequence ID" value="QES38210.1"/>
    <property type="molecule type" value="Genomic_DNA"/>
</dbReference>
<dbReference type="Proteomes" id="UP000322927">
    <property type="component" value="Chromosome"/>
</dbReference>
<accession>A0A5P2C7I5</accession>